<dbReference type="KEGG" id="tun:J9260_06935"/>
<dbReference type="EMBL" id="CP072793">
    <property type="protein sequence ID" value="QTR54818.1"/>
    <property type="molecule type" value="Genomic_DNA"/>
</dbReference>
<proteinExistence type="predicted"/>
<protein>
    <submittedName>
        <fullName evidence="3">DUF1269 domain-containing protein</fullName>
    </submittedName>
</protein>
<name>A0A975FC20_9GAMM</name>
<evidence type="ECO:0000256" key="1">
    <source>
        <dbReference type="SAM" id="Phobius"/>
    </source>
</evidence>
<keyword evidence="1" id="KW-0472">Membrane</keyword>
<dbReference type="PANTHER" id="PTHR36109:SF2">
    <property type="entry name" value="MEMBRANE PROTEIN"/>
    <property type="match status" value="1"/>
</dbReference>
<keyword evidence="1" id="KW-0812">Transmembrane</keyword>
<reference evidence="3" key="1">
    <citation type="submission" date="2021-04" db="EMBL/GenBank/DDBJ databases">
        <title>Genomics, taxonomy and metabolism of representatives of sulfur bacteria of the genus Thiothrix: Thiothrix fructosivorans QT, Thiothrix unzii A1T and three new species, Thiothrix subterranea sp. nov., Thiothrix litoralis sp. nov. and 'Candidatus Thiothrix anitrata' sp. nov.</title>
        <authorList>
            <person name="Ravin N.V."/>
            <person name="Smolyakov D."/>
            <person name="Rudenko T.S."/>
            <person name="Mardanov A.V."/>
            <person name="Beletsky A.V."/>
            <person name="Markov N.D."/>
            <person name="Fomenkov A.I."/>
            <person name="Roberts R.J."/>
            <person name="Karnachuk O.V."/>
            <person name="Novikov A."/>
            <person name="Grabovich M.Y."/>
        </authorList>
    </citation>
    <scope>NUCLEOTIDE SEQUENCE</scope>
    <source>
        <strain evidence="3">A1</strain>
    </source>
</reference>
<feature type="transmembrane region" description="Helical" evidence="1">
    <location>
        <begin position="67"/>
        <end position="89"/>
    </location>
</feature>
<dbReference type="InterPro" id="IPR052948">
    <property type="entry name" value="Low_temp-induced_all0457"/>
</dbReference>
<dbReference type="Proteomes" id="UP000672009">
    <property type="component" value="Chromosome"/>
</dbReference>
<feature type="domain" description="General stress protein 17M-like" evidence="2">
    <location>
        <begin position="9"/>
        <end position="75"/>
    </location>
</feature>
<keyword evidence="4" id="KW-1185">Reference proteome</keyword>
<keyword evidence="1" id="KW-1133">Transmembrane helix</keyword>
<organism evidence="3 4">
    <name type="scientific">Thiothrix unzii</name>
    <dbReference type="NCBI Taxonomy" id="111769"/>
    <lineage>
        <taxon>Bacteria</taxon>
        <taxon>Pseudomonadati</taxon>
        <taxon>Pseudomonadota</taxon>
        <taxon>Gammaproteobacteria</taxon>
        <taxon>Thiotrichales</taxon>
        <taxon>Thiotrichaceae</taxon>
        <taxon>Thiothrix</taxon>
    </lineage>
</organism>
<dbReference type="Pfam" id="PF11181">
    <property type="entry name" value="YflT"/>
    <property type="match status" value="1"/>
</dbReference>
<dbReference type="RefSeq" id="WP_210220292.1">
    <property type="nucleotide sequence ID" value="NZ_CP072793.1"/>
</dbReference>
<gene>
    <name evidence="3" type="ORF">J9260_06935</name>
</gene>
<feature type="transmembrane region" description="Helical" evidence="1">
    <location>
        <begin position="95"/>
        <end position="119"/>
    </location>
</feature>
<dbReference type="InterPro" id="IPR025889">
    <property type="entry name" value="GSP17M-like_dom"/>
</dbReference>
<evidence type="ECO:0000313" key="4">
    <source>
        <dbReference type="Proteomes" id="UP000672009"/>
    </source>
</evidence>
<sequence length="183" mass="19637">MKDKHHSAVGLFSSHHDAENAVKELQSAGYNMQKLSVIGKGYHTEESVIGYYNTGDRMASWGKFGLFWGWLWGLLFGSAFFIIPGLGAVMVGGPLVSWIIGALETAFVAGGITALGGALASIGIPQNSIVQYETALKADKFLLIVNGTEQEIERAKDILLENKADEANVHTDVISTSLVPVTN</sequence>
<evidence type="ECO:0000259" key="2">
    <source>
        <dbReference type="Pfam" id="PF11181"/>
    </source>
</evidence>
<accession>A0A975FC20</accession>
<dbReference type="PANTHER" id="PTHR36109">
    <property type="entry name" value="MEMBRANE PROTEIN-RELATED"/>
    <property type="match status" value="1"/>
</dbReference>
<dbReference type="AlphaFoldDB" id="A0A975FC20"/>
<evidence type="ECO:0000313" key="3">
    <source>
        <dbReference type="EMBL" id="QTR54818.1"/>
    </source>
</evidence>